<keyword evidence="2" id="KW-1133">Transmembrane helix</keyword>
<evidence type="ECO:0000313" key="3">
    <source>
        <dbReference type="EMBL" id="AKD25168.1"/>
    </source>
</evidence>
<evidence type="ECO:0000256" key="1">
    <source>
        <dbReference type="SAM" id="MobiDB-lite"/>
    </source>
</evidence>
<reference evidence="3 4" key="1">
    <citation type="submission" date="2014-03" db="EMBL/GenBank/DDBJ databases">
        <title>Genome of Polynucleobacter strain MWH-MoK4.</title>
        <authorList>
            <person name="Hahn M.W."/>
        </authorList>
    </citation>
    <scope>NUCLEOTIDE SEQUENCE [LARGE SCALE GENOMIC DNA]</scope>
    <source>
        <strain evidence="3 4">MWH-MoK4</strain>
    </source>
</reference>
<keyword evidence="2" id="KW-0472">Membrane</keyword>
<sequence length="54" mass="6450">MMDNFGPVILLEVVLVFGGILLFAWWQLRDLKKEREKDQKKKAQNTELDRQECK</sequence>
<feature type="transmembrane region" description="Helical" evidence="2">
    <location>
        <begin position="6"/>
        <end position="26"/>
    </location>
</feature>
<dbReference type="AlphaFoldDB" id="A0A0E3V150"/>
<proteinExistence type="predicted"/>
<protein>
    <submittedName>
        <fullName evidence="3">Uncharacterized protein</fullName>
    </submittedName>
</protein>
<dbReference type="KEGG" id="pdq:CL55_00008350"/>
<feature type="region of interest" description="Disordered" evidence="1">
    <location>
        <begin position="34"/>
        <end position="54"/>
    </location>
</feature>
<name>A0A0E3V150_9BURK</name>
<gene>
    <name evidence="3" type="ORF">CL55_00008350</name>
</gene>
<dbReference type="PATRIC" id="fig|576611.7.peg.846"/>
<accession>A0A0E3V150</accession>
<evidence type="ECO:0000256" key="2">
    <source>
        <dbReference type="SAM" id="Phobius"/>
    </source>
</evidence>
<dbReference type="EMBL" id="CP007501">
    <property type="protein sequence ID" value="AKD25168.1"/>
    <property type="molecule type" value="Genomic_DNA"/>
</dbReference>
<dbReference type="STRING" id="1835254.CL55_00008350"/>
<dbReference type="HOGENOM" id="CLU_3203332_0_0_4"/>
<evidence type="ECO:0000313" key="4">
    <source>
        <dbReference type="Proteomes" id="UP000061135"/>
    </source>
</evidence>
<keyword evidence="2" id="KW-0812">Transmembrane</keyword>
<organism evidence="3 4">
    <name type="scientific">Polynucleobacter duraquae</name>
    <dbReference type="NCBI Taxonomy" id="1835254"/>
    <lineage>
        <taxon>Bacteria</taxon>
        <taxon>Pseudomonadati</taxon>
        <taxon>Pseudomonadota</taxon>
        <taxon>Betaproteobacteria</taxon>
        <taxon>Burkholderiales</taxon>
        <taxon>Burkholderiaceae</taxon>
        <taxon>Polynucleobacter</taxon>
    </lineage>
</organism>
<dbReference type="Proteomes" id="UP000061135">
    <property type="component" value="Chromosome"/>
</dbReference>
<keyword evidence="4" id="KW-1185">Reference proteome</keyword>
<dbReference type="RefSeq" id="WP_156156265.1">
    <property type="nucleotide sequence ID" value="NZ_CP007501.1"/>
</dbReference>